<gene>
    <name evidence="2" type="ORF">PAN0_006d2996</name>
</gene>
<dbReference type="Proteomes" id="UP000053758">
    <property type="component" value="Unassembled WGS sequence"/>
</dbReference>
<feature type="region of interest" description="Disordered" evidence="1">
    <location>
        <begin position="494"/>
        <end position="521"/>
    </location>
</feature>
<evidence type="ECO:0000313" key="2">
    <source>
        <dbReference type="EMBL" id="GAK64781.1"/>
    </source>
</evidence>
<protein>
    <submittedName>
        <fullName evidence="2">Uncharacterized protein</fullName>
    </submittedName>
</protein>
<name>A0A081CDN5_PSEA2</name>
<dbReference type="EMBL" id="DF830073">
    <property type="protein sequence ID" value="GAK64781.1"/>
    <property type="molecule type" value="Genomic_DNA"/>
</dbReference>
<keyword evidence="3" id="KW-1185">Reference proteome</keyword>
<feature type="region of interest" description="Disordered" evidence="1">
    <location>
        <begin position="286"/>
        <end position="426"/>
    </location>
</feature>
<organism evidence="2">
    <name type="scientific">Pseudozyma antarctica</name>
    <name type="common">Yeast</name>
    <name type="synonym">Candida antarctica</name>
    <dbReference type="NCBI Taxonomy" id="84753"/>
    <lineage>
        <taxon>Eukaryota</taxon>
        <taxon>Fungi</taxon>
        <taxon>Dikarya</taxon>
        <taxon>Basidiomycota</taxon>
        <taxon>Ustilaginomycotina</taxon>
        <taxon>Ustilaginomycetes</taxon>
        <taxon>Ustilaginales</taxon>
        <taxon>Ustilaginaceae</taxon>
        <taxon>Moesziomyces</taxon>
    </lineage>
</organism>
<dbReference type="HOGENOM" id="CLU_039744_0_0_1"/>
<feature type="compositionally biased region" description="Polar residues" evidence="1">
    <location>
        <begin position="500"/>
        <end position="515"/>
    </location>
</feature>
<dbReference type="GeneID" id="26303860"/>
<proteinExistence type="predicted"/>
<evidence type="ECO:0000313" key="3">
    <source>
        <dbReference type="Proteomes" id="UP000053758"/>
    </source>
</evidence>
<feature type="compositionally biased region" description="Polar residues" evidence="1">
    <location>
        <begin position="386"/>
        <end position="395"/>
    </location>
</feature>
<sequence length="521" mass="55118">MAPLCSHSFAGTGFISSAMRCTVLLNCSNNEVQFATCQERSIGACILIVHPSVWRMLVAATERRVNLYRNTVGKAVFQANLAVVSIPYKGKRRAASVKQAPLIWRASPFVRPLPALESSSAPRVVTLSSLLAEAGLKLRSGRLGEVVSNPPSLYAMAQNIVTVALLEDAAASTSAVLDALVGAFSLVEHTMLRITLPDDDAMLRALLAHEIATLGEAAALVRWAPGFTAAPFTVLVLALTSNDDACKVFLTQYASSLKKFGPIYASPTRDVAQMQRALLFPAIGSGSSEAGTSSSASTRATSVSRASQPGFKARAVPSSVSSKPTIEPRLSRAAALRMGIPLPTRTPSPTKTPAPASGMPKRTVPTPSSLRTPTIAPRLNKAALARQNQPGQARPSTAGERVRSEVDFSRTPGHKRASLSTSVASTAPPAIVPRQTRASLSRLSTHQPAVSPARPQAHVRSMSVGGPRAQLDFSSTPGHKRALPVVIASLKPPTMVPRQNRASLARTSAPPQHTESPMRRM</sequence>
<accession>A0A081CDN5</accession>
<dbReference type="AlphaFoldDB" id="A0A081CDN5"/>
<evidence type="ECO:0000256" key="1">
    <source>
        <dbReference type="SAM" id="MobiDB-lite"/>
    </source>
</evidence>
<dbReference type="RefSeq" id="XP_014657124.1">
    <property type="nucleotide sequence ID" value="XM_014801638.1"/>
</dbReference>
<reference evidence="2" key="1">
    <citation type="submission" date="2014-07" db="EMBL/GenBank/DDBJ databases">
        <title>Draft genome sequence of the yeast Pseudozyma antarctica JCM 10317 known as a producer of lipase B which used in a wide range of industrial applications.</title>
        <authorList>
            <person name="Morita T."/>
            <person name="Saika A."/>
            <person name="Koike H."/>
        </authorList>
    </citation>
    <scope>NUCLEOTIDE SEQUENCE</scope>
    <source>
        <strain evidence="2">JCM 10317</strain>
    </source>
</reference>
<feature type="compositionally biased region" description="Low complexity" evidence="1">
    <location>
        <begin position="286"/>
        <end position="307"/>
    </location>
</feature>